<dbReference type="PANTHER" id="PTHR12526">
    <property type="entry name" value="GLYCOSYLTRANSFERASE"/>
    <property type="match status" value="1"/>
</dbReference>
<keyword evidence="3" id="KW-1185">Reference proteome</keyword>
<evidence type="ECO:0000313" key="3">
    <source>
        <dbReference type="Proteomes" id="UP000594059"/>
    </source>
</evidence>
<dbReference type="CDD" id="cd03801">
    <property type="entry name" value="GT4_PimA-like"/>
    <property type="match status" value="1"/>
</dbReference>
<keyword evidence="2" id="KW-0808">Transferase</keyword>
<evidence type="ECO:0000259" key="1">
    <source>
        <dbReference type="Pfam" id="PF13439"/>
    </source>
</evidence>
<feature type="domain" description="Glycosyltransferase subfamily 4-like N-terminal" evidence="1">
    <location>
        <begin position="14"/>
        <end position="171"/>
    </location>
</feature>
<dbReference type="Pfam" id="PF13692">
    <property type="entry name" value="Glyco_trans_1_4"/>
    <property type="match status" value="1"/>
</dbReference>
<dbReference type="PANTHER" id="PTHR12526:SF636">
    <property type="entry name" value="BLL3647 PROTEIN"/>
    <property type="match status" value="1"/>
</dbReference>
<reference evidence="2 3" key="1">
    <citation type="submission" date="2020-10" db="EMBL/GenBank/DDBJ databases">
        <title>complete genome sequencing of Lysobacter sp. H21R20.</title>
        <authorList>
            <person name="Bae J.-W."/>
            <person name="Lee S.-Y."/>
        </authorList>
    </citation>
    <scope>NUCLEOTIDE SEQUENCE [LARGE SCALE GENOMIC DNA]</scope>
    <source>
        <strain evidence="2 3">H21R20</strain>
    </source>
</reference>
<protein>
    <submittedName>
        <fullName evidence="2">Glycosyltransferase family 4 protein</fullName>
    </submittedName>
</protein>
<evidence type="ECO:0000313" key="2">
    <source>
        <dbReference type="EMBL" id="QOW19712.1"/>
    </source>
</evidence>
<dbReference type="Pfam" id="PF13439">
    <property type="entry name" value="Glyco_transf_4"/>
    <property type="match status" value="1"/>
</dbReference>
<accession>A0A7S6ZSC1</accession>
<dbReference type="InterPro" id="IPR028098">
    <property type="entry name" value="Glyco_trans_4-like_N"/>
</dbReference>
<dbReference type="SUPFAM" id="SSF53756">
    <property type="entry name" value="UDP-Glycosyltransferase/glycogen phosphorylase"/>
    <property type="match status" value="1"/>
</dbReference>
<organism evidence="2 3">
    <name type="scientific">Novilysobacter ciconiae</name>
    <dbReference type="NCBI Taxonomy" id="2781022"/>
    <lineage>
        <taxon>Bacteria</taxon>
        <taxon>Pseudomonadati</taxon>
        <taxon>Pseudomonadota</taxon>
        <taxon>Gammaproteobacteria</taxon>
        <taxon>Lysobacterales</taxon>
        <taxon>Lysobacteraceae</taxon>
        <taxon>Novilysobacter</taxon>
    </lineage>
</organism>
<name>A0A7S6ZSC1_9GAMM</name>
<sequence length="374" mass="40458">MKLLLTNFHDGDGGGHTTYLASLAKGLAARHGVFVCVAAPPGSRLLREAGALPGVATLAQPFPNGLRRLGAIRRARKALAAHLREQGYDLIHVNGSADHRLVLAAMRGLPGPPRLVLTKHNSKPMQGLGHWWRARRTDQLIAVSDYTRRALADTAYARCRLATVHNGIDTDFYSPWPADRARAERDARFPDSPALVLGSNAGTADYKGWMDLVEAIALLPAAQREQVRVLLAGRPPSAVSMARVDALGLRGQVHFAGLLDDVRPMIAAIDAGFVLSWDVETISFACREMMAMGKPVLVSDYAGLPENIRPGVDGWVTPVRDVAGIAAAIQRLLEQRATLPAMGEAARAHALEEFGIDRFVDRTEAVYRELLAAD</sequence>
<dbReference type="AlphaFoldDB" id="A0A7S6ZSC1"/>
<dbReference type="EMBL" id="CP063656">
    <property type="protein sequence ID" value="QOW19712.1"/>
    <property type="molecule type" value="Genomic_DNA"/>
</dbReference>
<dbReference type="RefSeq" id="WP_193985487.1">
    <property type="nucleotide sequence ID" value="NZ_CP063656.1"/>
</dbReference>
<dbReference type="KEGG" id="lcic:INQ41_01095"/>
<dbReference type="Gene3D" id="3.40.50.2000">
    <property type="entry name" value="Glycogen Phosphorylase B"/>
    <property type="match status" value="2"/>
</dbReference>
<dbReference type="Proteomes" id="UP000594059">
    <property type="component" value="Chromosome"/>
</dbReference>
<gene>
    <name evidence="2" type="ORF">INQ41_01095</name>
</gene>
<dbReference type="GO" id="GO:0016757">
    <property type="term" value="F:glycosyltransferase activity"/>
    <property type="evidence" value="ECO:0007669"/>
    <property type="project" value="TreeGrafter"/>
</dbReference>
<proteinExistence type="predicted"/>